<dbReference type="AlphaFoldDB" id="A0A6L2MEX2"/>
<dbReference type="PANTHER" id="PTHR16134">
    <property type="entry name" value="F-BOX/TPR REPEAT PROTEIN POF3"/>
    <property type="match status" value="1"/>
</dbReference>
<dbReference type="SUPFAM" id="SSF52047">
    <property type="entry name" value="RNI-like"/>
    <property type="match status" value="1"/>
</dbReference>
<sequence>MVLPRTVEQVRDLPLDNGIRALQNGCTKLEKLRIHLRSGGLTDVGLGHIGKYSQNLRYLFLGFCGESDAELSKGCQKLQMLEINGCVFSELAMAGFMINVTSLRHLWIEDYHAFKNGIDITTMSHALENGHDVMEMALLYWNMELITHDKYFPDVPGHSSQKIPPSLLAYYSLADRRKDFPDSVIPIYSYIYSETDSELALG</sequence>
<dbReference type="InterPro" id="IPR032675">
    <property type="entry name" value="LRR_dom_sf"/>
</dbReference>
<proteinExistence type="predicted"/>
<name>A0A6L2MEX2_TANCI</name>
<reference evidence="1" key="1">
    <citation type="journal article" date="2019" name="Sci. Rep.">
        <title>Draft genome of Tanacetum cinerariifolium, the natural source of mosquito coil.</title>
        <authorList>
            <person name="Yamashiro T."/>
            <person name="Shiraishi A."/>
            <person name="Satake H."/>
            <person name="Nakayama K."/>
        </authorList>
    </citation>
    <scope>NUCLEOTIDE SEQUENCE</scope>
</reference>
<dbReference type="GO" id="GO:0019005">
    <property type="term" value="C:SCF ubiquitin ligase complex"/>
    <property type="evidence" value="ECO:0007669"/>
    <property type="project" value="TreeGrafter"/>
</dbReference>
<dbReference type="Gene3D" id="3.80.10.10">
    <property type="entry name" value="Ribonuclease Inhibitor"/>
    <property type="match status" value="1"/>
</dbReference>
<protein>
    <submittedName>
        <fullName evidence="1">Uncharacterized protein</fullName>
    </submittedName>
</protein>
<dbReference type="PANTHER" id="PTHR16134:SF43">
    <property type="entry name" value="CORONATINE-INSENSITIVE PROTEIN 1"/>
    <property type="match status" value="1"/>
</dbReference>
<evidence type="ECO:0000313" key="1">
    <source>
        <dbReference type="EMBL" id="GEU71837.1"/>
    </source>
</evidence>
<accession>A0A6L2MEX2</accession>
<organism evidence="1">
    <name type="scientific">Tanacetum cinerariifolium</name>
    <name type="common">Dalmatian daisy</name>
    <name type="synonym">Chrysanthemum cinerariifolium</name>
    <dbReference type="NCBI Taxonomy" id="118510"/>
    <lineage>
        <taxon>Eukaryota</taxon>
        <taxon>Viridiplantae</taxon>
        <taxon>Streptophyta</taxon>
        <taxon>Embryophyta</taxon>
        <taxon>Tracheophyta</taxon>
        <taxon>Spermatophyta</taxon>
        <taxon>Magnoliopsida</taxon>
        <taxon>eudicotyledons</taxon>
        <taxon>Gunneridae</taxon>
        <taxon>Pentapetalae</taxon>
        <taxon>asterids</taxon>
        <taxon>campanulids</taxon>
        <taxon>Asterales</taxon>
        <taxon>Asteraceae</taxon>
        <taxon>Asteroideae</taxon>
        <taxon>Anthemideae</taxon>
        <taxon>Anthemidinae</taxon>
        <taxon>Tanacetum</taxon>
    </lineage>
</organism>
<dbReference type="EMBL" id="BKCJ010006378">
    <property type="protein sequence ID" value="GEU71837.1"/>
    <property type="molecule type" value="Genomic_DNA"/>
</dbReference>
<gene>
    <name evidence="1" type="ORF">Tci_043815</name>
</gene>
<comment type="caution">
    <text evidence="1">The sequence shown here is derived from an EMBL/GenBank/DDBJ whole genome shotgun (WGS) entry which is preliminary data.</text>
</comment>
<dbReference type="GO" id="GO:0031146">
    <property type="term" value="P:SCF-dependent proteasomal ubiquitin-dependent protein catabolic process"/>
    <property type="evidence" value="ECO:0007669"/>
    <property type="project" value="TreeGrafter"/>
</dbReference>